<dbReference type="Proteomes" id="UP000078290">
    <property type="component" value="Unassembled WGS sequence"/>
</dbReference>
<proteinExistence type="predicted"/>
<evidence type="ECO:0000313" key="3">
    <source>
        <dbReference type="Proteomes" id="UP000078290"/>
    </source>
</evidence>
<dbReference type="InterPro" id="IPR000719">
    <property type="entry name" value="Prot_kinase_dom"/>
</dbReference>
<dbReference type="Gene3D" id="3.90.1200.10">
    <property type="match status" value="1"/>
</dbReference>
<name>A0A1B7KQ16_PARTM</name>
<dbReference type="EMBL" id="LXMA01000038">
    <property type="protein sequence ID" value="OAT72178.1"/>
    <property type="molecule type" value="Genomic_DNA"/>
</dbReference>
<evidence type="ECO:0000259" key="1">
    <source>
        <dbReference type="PROSITE" id="PS50011"/>
    </source>
</evidence>
<dbReference type="OrthoDB" id="9800774at2"/>
<feature type="domain" description="Protein kinase" evidence="1">
    <location>
        <begin position="1"/>
        <end position="270"/>
    </location>
</feature>
<protein>
    <recommendedName>
        <fullName evidence="1">Protein kinase domain-containing protein</fullName>
    </recommendedName>
</protein>
<accession>A0A1B7KQ16</accession>
<dbReference type="InterPro" id="IPR011009">
    <property type="entry name" value="Kinase-like_dom_sf"/>
</dbReference>
<organism evidence="2 3">
    <name type="scientific">Parageobacillus thermoglucosidasius</name>
    <name type="common">Geobacillus thermoglucosidasius</name>
    <dbReference type="NCBI Taxonomy" id="1426"/>
    <lineage>
        <taxon>Bacteria</taxon>
        <taxon>Bacillati</taxon>
        <taxon>Bacillota</taxon>
        <taxon>Bacilli</taxon>
        <taxon>Bacillales</taxon>
        <taxon>Anoxybacillaceae</taxon>
        <taxon>Parageobacillus</taxon>
    </lineage>
</organism>
<evidence type="ECO:0000313" key="2">
    <source>
        <dbReference type="EMBL" id="OAT72178.1"/>
    </source>
</evidence>
<dbReference type="Pfam" id="PF01636">
    <property type="entry name" value="APH"/>
    <property type="match status" value="1"/>
</dbReference>
<dbReference type="PROSITE" id="PS50011">
    <property type="entry name" value="PROTEIN_KINASE_DOM"/>
    <property type="match status" value="1"/>
</dbReference>
<gene>
    <name evidence="2" type="ORF">A7K69_12370</name>
</gene>
<sequence length="270" mass="31111">MSISKLIGRGNTAEVFELSNKEVLKLFYEKIPFEYIEKEYETSRVINQLVIPSPNVKELTELDNKRGIIYENIIGRSFTQVLSSQPLLLKKNAHFFANLQASFHEKRTDKLPSQKEYLSQNISGTDLLNKEEKELISNYLMQLPGGNKVCHGDYHSDNIIMMDGEAKVLDWMTATSGNPCGDVARTLIVMRYSYLPPDMPKATKLFIQTVRKLFTRFYLNSYMELTNTSAESIDEWLLPVMAARLVEGVPEPEKQFLLRKIRYKLLPPVY</sequence>
<dbReference type="RefSeq" id="WP_064552679.1">
    <property type="nucleotide sequence ID" value="NZ_LXMA01000038.1"/>
</dbReference>
<dbReference type="InterPro" id="IPR002575">
    <property type="entry name" value="Aminoglycoside_PTrfase"/>
</dbReference>
<dbReference type="GO" id="GO:0004672">
    <property type="term" value="F:protein kinase activity"/>
    <property type="evidence" value="ECO:0007669"/>
    <property type="project" value="InterPro"/>
</dbReference>
<dbReference type="AlphaFoldDB" id="A0A1B7KQ16"/>
<reference evidence="3" key="1">
    <citation type="submission" date="2016-05" db="EMBL/GenBank/DDBJ databases">
        <authorList>
            <person name="Wang W."/>
            <person name="Zhu L."/>
        </authorList>
    </citation>
    <scope>NUCLEOTIDE SEQUENCE [LARGE SCALE GENOMIC DNA]</scope>
    <source>
        <strain evidence="3">W-2</strain>
    </source>
</reference>
<comment type="caution">
    <text evidence="2">The sequence shown here is derived from an EMBL/GenBank/DDBJ whole genome shotgun (WGS) entry which is preliminary data.</text>
</comment>
<dbReference type="GO" id="GO:0005524">
    <property type="term" value="F:ATP binding"/>
    <property type="evidence" value="ECO:0007669"/>
    <property type="project" value="InterPro"/>
</dbReference>
<dbReference type="SUPFAM" id="SSF56112">
    <property type="entry name" value="Protein kinase-like (PK-like)"/>
    <property type="match status" value="1"/>
</dbReference>